<gene>
    <name evidence="1" type="ORF">METZ01_LOCUS460734</name>
</gene>
<feature type="non-terminal residue" evidence="1">
    <location>
        <position position="68"/>
    </location>
</feature>
<evidence type="ECO:0000313" key="1">
    <source>
        <dbReference type="EMBL" id="SVE07880.1"/>
    </source>
</evidence>
<reference evidence="1" key="1">
    <citation type="submission" date="2018-05" db="EMBL/GenBank/DDBJ databases">
        <authorList>
            <person name="Lanie J.A."/>
            <person name="Ng W.-L."/>
            <person name="Kazmierczak K.M."/>
            <person name="Andrzejewski T.M."/>
            <person name="Davidsen T.M."/>
            <person name="Wayne K.J."/>
            <person name="Tettelin H."/>
            <person name="Glass J.I."/>
            <person name="Rusch D."/>
            <person name="Podicherti R."/>
            <person name="Tsui H.-C.T."/>
            <person name="Winkler M.E."/>
        </authorList>
    </citation>
    <scope>NUCLEOTIDE SEQUENCE</scope>
</reference>
<name>A0A383AJY9_9ZZZZ</name>
<sequence>MQFEIWRDLISSVKASRFFPSIILFLCASDLLAQRSLSVSSPEADNSVAAQLASFQVAEGYEVNLFAD</sequence>
<dbReference type="AlphaFoldDB" id="A0A383AJY9"/>
<protein>
    <submittedName>
        <fullName evidence="1">Uncharacterized protein</fullName>
    </submittedName>
</protein>
<accession>A0A383AJY9</accession>
<dbReference type="EMBL" id="UINC01192634">
    <property type="protein sequence ID" value="SVE07880.1"/>
    <property type="molecule type" value="Genomic_DNA"/>
</dbReference>
<proteinExistence type="predicted"/>
<organism evidence="1">
    <name type="scientific">marine metagenome</name>
    <dbReference type="NCBI Taxonomy" id="408172"/>
    <lineage>
        <taxon>unclassified sequences</taxon>
        <taxon>metagenomes</taxon>
        <taxon>ecological metagenomes</taxon>
    </lineage>
</organism>